<evidence type="ECO:0000259" key="8">
    <source>
        <dbReference type="Pfam" id="PF02771"/>
    </source>
</evidence>
<keyword evidence="3" id="KW-0285">Flavoprotein</keyword>
<feature type="domain" description="Acyl-CoA dehydrogenase/oxidase N-terminal" evidence="8">
    <location>
        <begin position="6"/>
        <end position="109"/>
    </location>
</feature>
<dbReference type="Pfam" id="PF02770">
    <property type="entry name" value="Acyl-CoA_dh_M"/>
    <property type="match status" value="1"/>
</dbReference>
<dbReference type="CDD" id="cd00567">
    <property type="entry name" value="ACAD"/>
    <property type="match status" value="1"/>
</dbReference>
<keyword evidence="5" id="KW-0560">Oxidoreductase</keyword>
<dbReference type="EMBL" id="POQS01000010">
    <property type="protein sequence ID" value="PND30248.1"/>
    <property type="molecule type" value="Genomic_DNA"/>
</dbReference>
<feature type="domain" description="Acyl-CoA oxidase/dehydrogenase middle" evidence="7">
    <location>
        <begin position="121"/>
        <end position="198"/>
    </location>
</feature>
<dbReference type="Pfam" id="PF02771">
    <property type="entry name" value="Acyl-CoA_dh_N"/>
    <property type="match status" value="1"/>
</dbReference>
<accession>A0A2N8K9Z6</accession>
<evidence type="ECO:0000313" key="9">
    <source>
        <dbReference type="EMBL" id="PND30248.1"/>
    </source>
</evidence>
<dbReference type="Gene3D" id="1.10.540.10">
    <property type="entry name" value="Acyl-CoA dehydrogenase/oxidase, N-terminal domain"/>
    <property type="match status" value="1"/>
</dbReference>
<dbReference type="RefSeq" id="WP_102775957.1">
    <property type="nucleotide sequence ID" value="NZ_POQS01000010.1"/>
</dbReference>
<evidence type="ECO:0000256" key="2">
    <source>
        <dbReference type="ARBA" id="ARBA00009347"/>
    </source>
</evidence>
<dbReference type="InterPro" id="IPR037069">
    <property type="entry name" value="AcylCoA_DH/ox_N_sf"/>
</dbReference>
<dbReference type="GO" id="GO:0050660">
    <property type="term" value="F:flavin adenine dinucleotide binding"/>
    <property type="evidence" value="ECO:0007669"/>
    <property type="project" value="InterPro"/>
</dbReference>
<evidence type="ECO:0000313" key="10">
    <source>
        <dbReference type="Proteomes" id="UP000235994"/>
    </source>
</evidence>
<dbReference type="InterPro" id="IPR009075">
    <property type="entry name" value="AcylCo_DH/oxidase_C"/>
</dbReference>
<dbReference type="InterPro" id="IPR036250">
    <property type="entry name" value="AcylCo_DH-like_C"/>
</dbReference>
<dbReference type="InterPro" id="IPR009100">
    <property type="entry name" value="AcylCoA_DH/oxidase_NM_dom_sf"/>
</dbReference>
<keyword evidence="10" id="KW-1185">Reference proteome</keyword>
<proteinExistence type="inferred from homology"/>
<comment type="caution">
    <text evidence="9">The sequence shown here is derived from an EMBL/GenBank/DDBJ whole genome shotgun (WGS) entry which is preliminary data.</text>
</comment>
<dbReference type="PANTHER" id="PTHR43884:SF20">
    <property type="entry name" value="ACYL-COA DEHYDROGENASE FADE28"/>
    <property type="match status" value="1"/>
</dbReference>
<evidence type="ECO:0000256" key="1">
    <source>
        <dbReference type="ARBA" id="ARBA00001974"/>
    </source>
</evidence>
<dbReference type="SUPFAM" id="SSF56645">
    <property type="entry name" value="Acyl-CoA dehydrogenase NM domain-like"/>
    <property type="match status" value="1"/>
</dbReference>
<protein>
    <submittedName>
        <fullName evidence="9">Pimeloyl-CoA dehydrogenase small subunit</fullName>
    </submittedName>
</protein>
<keyword evidence="4" id="KW-0274">FAD</keyword>
<dbReference type="InterPro" id="IPR046373">
    <property type="entry name" value="Acyl-CoA_Oxase/DH_mid-dom_sf"/>
</dbReference>
<reference evidence="9 10" key="1">
    <citation type="submission" date="2018-01" db="EMBL/GenBank/DDBJ databases">
        <title>The draft genome of an aniline degradation strain ANB-1.</title>
        <authorList>
            <person name="Zhang L."/>
            <person name="Jiang J."/>
        </authorList>
    </citation>
    <scope>NUCLEOTIDE SEQUENCE [LARGE SCALE GENOMIC DNA]</scope>
    <source>
        <strain evidence="9 10">ANB-1</strain>
    </source>
</reference>
<comment type="cofactor">
    <cofactor evidence="1">
        <name>FAD</name>
        <dbReference type="ChEBI" id="CHEBI:57692"/>
    </cofactor>
</comment>
<sequence>MNFDHTEDRRMLSDMLRRFVAEQYGFAVRDDIARSSQGYSADFWRRYAELGAIGALFPEDDGGLGGAGFDIAVVFEALGRGLVVEPFLDALVAGHAIAAAGTPTQKAVLAELQSGAAIVSLAHAEAQAGYELAHVRTRAERDGDGWRLDGAKAVVGHAEQAGLFVVSARTSGGDDDADGISLFLVPAGAPGLRVQGYPLIDGGRAGDLTLDHVRVGADALLGQAGAGHAVLERSIGKGVLALCAEAVGAMDAARDATLEYLQTRKQFGVPIGRFQALQHRMADVLLEIEQARSAVINAAAQLGHADRATRERALSAAKYTIGRVGILVAEECIQLHGGIGMTWELPLAHYAKRLVMIDHQFGDEDHHLARFIALAPQE</sequence>
<evidence type="ECO:0000256" key="4">
    <source>
        <dbReference type="ARBA" id="ARBA00022827"/>
    </source>
</evidence>
<dbReference type="Gene3D" id="1.20.140.10">
    <property type="entry name" value="Butyryl-CoA Dehydrogenase, subunit A, domain 3"/>
    <property type="match status" value="1"/>
</dbReference>
<dbReference type="AlphaFoldDB" id="A0A2N8K9Z6"/>
<dbReference type="GO" id="GO:0003995">
    <property type="term" value="F:acyl-CoA dehydrogenase activity"/>
    <property type="evidence" value="ECO:0007669"/>
    <property type="project" value="TreeGrafter"/>
</dbReference>
<dbReference type="PANTHER" id="PTHR43884">
    <property type="entry name" value="ACYL-COA DEHYDROGENASE"/>
    <property type="match status" value="1"/>
</dbReference>
<dbReference type="SUPFAM" id="SSF47203">
    <property type="entry name" value="Acyl-CoA dehydrogenase C-terminal domain-like"/>
    <property type="match status" value="1"/>
</dbReference>
<dbReference type="Pfam" id="PF00441">
    <property type="entry name" value="Acyl-CoA_dh_1"/>
    <property type="match status" value="1"/>
</dbReference>
<evidence type="ECO:0000259" key="6">
    <source>
        <dbReference type="Pfam" id="PF00441"/>
    </source>
</evidence>
<gene>
    <name evidence="9" type="ORF">C1I89_30250</name>
</gene>
<evidence type="ECO:0000256" key="3">
    <source>
        <dbReference type="ARBA" id="ARBA00022630"/>
    </source>
</evidence>
<dbReference type="InterPro" id="IPR006091">
    <property type="entry name" value="Acyl-CoA_Oxase/DH_mid-dom"/>
</dbReference>
<dbReference type="InterPro" id="IPR013786">
    <property type="entry name" value="AcylCoA_DH/ox_N"/>
</dbReference>
<comment type="similarity">
    <text evidence="2">Belongs to the acyl-CoA dehydrogenase family.</text>
</comment>
<name>A0A2N8K9Z6_9BURK</name>
<feature type="domain" description="Acyl-CoA dehydrogenase/oxidase C-terminal" evidence="6">
    <location>
        <begin position="226"/>
        <end position="353"/>
    </location>
</feature>
<dbReference type="Gene3D" id="2.40.110.10">
    <property type="entry name" value="Butyryl-CoA Dehydrogenase, subunit A, domain 2"/>
    <property type="match status" value="1"/>
</dbReference>
<evidence type="ECO:0000259" key="7">
    <source>
        <dbReference type="Pfam" id="PF02770"/>
    </source>
</evidence>
<evidence type="ECO:0000256" key="5">
    <source>
        <dbReference type="ARBA" id="ARBA00023002"/>
    </source>
</evidence>
<dbReference type="Proteomes" id="UP000235994">
    <property type="component" value="Unassembled WGS sequence"/>
</dbReference>
<organism evidence="9 10">
    <name type="scientific">Achromobacter pulmonis</name>
    <dbReference type="NCBI Taxonomy" id="1389932"/>
    <lineage>
        <taxon>Bacteria</taxon>
        <taxon>Pseudomonadati</taxon>
        <taxon>Pseudomonadota</taxon>
        <taxon>Betaproteobacteria</taxon>
        <taxon>Burkholderiales</taxon>
        <taxon>Alcaligenaceae</taxon>
        <taxon>Achromobacter</taxon>
    </lineage>
</organism>